<dbReference type="OrthoDB" id="3223806at2759"/>
<accession>A0A0C9T8G5</accession>
<name>A0A0C9T8G5_PAXIN</name>
<dbReference type="GO" id="GO:0005737">
    <property type="term" value="C:cytoplasm"/>
    <property type="evidence" value="ECO:0007669"/>
    <property type="project" value="TreeGrafter"/>
</dbReference>
<dbReference type="Gene3D" id="3.40.50.12660">
    <property type="match status" value="1"/>
</dbReference>
<protein>
    <recommendedName>
        <fullName evidence="4">Peptidase C14 caspase domain-containing protein</fullName>
    </recommendedName>
</protein>
<keyword evidence="3" id="KW-0812">Transmembrane</keyword>
<dbReference type="GO" id="GO:0004197">
    <property type="term" value="F:cysteine-type endopeptidase activity"/>
    <property type="evidence" value="ECO:0007669"/>
    <property type="project" value="InterPro"/>
</dbReference>
<evidence type="ECO:0000313" key="5">
    <source>
        <dbReference type="EMBL" id="KIJ11955.1"/>
    </source>
</evidence>
<dbReference type="EMBL" id="KN819370">
    <property type="protein sequence ID" value="KIJ11955.1"/>
    <property type="molecule type" value="Genomic_DNA"/>
</dbReference>
<evidence type="ECO:0000313" key="6">
    <source>
        <dbReference type="Proteomes" id="UP000053647"/>
    </source>
</evidence>
<feature type="domain" description="Peptidase C14 caspase" evidence="4">
    <location>
        <begin position="116"/>
        <end position="196"/>
    </location>
</feature>
<feature type="transmembrane region" description="Helical" evidence="3">
    <location>
        <begin position="20"/>
        <end position="37"/>
    </location>
</feature>
<comment type="similarity">
    <text evidence="1">Belongs to the peptidase C14B family.</text>
</comment>
<reference evidence="6" key="2">
    <citation type="submission" date="2015-01" db="EMBL/GenBank/DDBJ databases">
        <title>Evolutionary Origins and Diversification of the Mycorrhizal Mutualists.</title>
        <authorList>
            <consortium name="DOE Joint Genome Institute"/>
            <consortium name="Mycorrhizal Genomics Consortium"/>
            <person name="Kohler A."/>
            <person name="Kuo A."/>
            <person name="Nagy L.G."/>
            <person name="Floudas D."/>
            <person name="Copeland A."/>
            <person name="Barry K.W."/>
            <person name="Cichocki N."/>
            <person name="Veneault-Fourrey C."/>
            <person name="LaButti K."/>
            <person name="Lindquist E.A."/>
            <person name="Lipzen A."/>
            <person name="Lundell T."/>
            <person name="Morin E."/>
            <person name="Murat C."/>
            <person name="Riley R."/>
            <person name="Ohm R."/>
            <person name="Sun H."/>
            <person name="Tunlid A."/>
            <person name="Henrissat B."/>
            <person name="Grigoriev I.V."/>
            <person name="Hibbett D.S."/>
            <person name="Martin F."/>
        </authorList>
    </citation>
    <scope>NUCLEOTIDE SEQUENCE [LARGE SCALE GENOMIC DNA]</scope>
    <source>
        <strain evidence="6">ATCC 200175</strain>
    </source>
</reference>
<gene>
    <name evidence="5" type="ORF">PAXINDRAFT_15138</name>
</gene>
<reference evidence="5 6" key="1">
    <citation type="submission" date="2014-06" db="EMBL/GenBank/DDBJ databases">
        <authorList>
            <consortium name="DOE Joint Genome Institute"/>
            <person name="Kuo A."/>
            <person name="Kohler A."/>
            <person name="Nagy L.G."/>
            <person name="Floudas D."/>
            <person name="Copeland A."/>
            <person name="Barry K.W."/>
            <person name="Cichocki N."/>
            <person name="Veneault-Fourrey C."/>
            <person name="LaButti K."/>
            <person name="Lindquist E.A."/>
            <person name="Lipzen A."/>
            <person name="Lundell T."/>
            <person name="Morin E."/>
            <person name="Murat C."/>
            <person name="Sun H."/>
            <person name="Tunlid A."/>
            <person name="Henrissat B."/>
            <person name="Grigoriev I.V."/>
            <person name="Hibbett D.S."/>
            <person name="Martin F."/>
            <person name="Nordberg H.P."/>
            <person name="Cantor M.N."/>
            <person name="Hua S.X."/>
        </authorList>
    </citation>
    <scope>NUCLEOTIDE SEQUENCE [LARGE SCALE GENOMIC DNA]</scope>
    <source>
        <strain evidence="5 6">ATCC 200175</strain>
    </source>
</reference>
<keyword evidence="6" id="KW-1185">Reference proteome</keyword>
<keyword evidence="3" id="KW-1133">Transmembrane helix</keyword>
<keyword evidence="3" id="KW-0472">Membrane</keyword>
<feature type="compositionally biased region" description="Low complexity" evidence="2">
    <location>
        <begin position="56"/>
        <end position="69"/>
    </location>
</feature>
<evidence type="ECO:0000256" key="3">
    <source>
        <dbReference type="SAM" id="Phobius"/>
    </source>
</evidence>
<dbReference type="Proteomes" id="UP000053647">
    <property type="component" value="Unassembled WGS sequence"/>
</dbReference>
<feature type="compositionally biased region" description="Low complexity" evidence="2">
    <location>
        <begin position="93"/>
        <end position="110"/>
    </location>
</feature>
<dbReference type="InterPro" id="IPR050452">
    <property type="entry name" value="Metacaspase"/>
</dbReference>
<evidence type="ECO:0000259" key="4">
    <source>
        <dbReference type="Pfam" id="PF00656"/>
    </source>
</evidence>
<dbReference type="AlphaFoldDB" id="A0A0C9T8G5"/>
<dbReference type="PANTHER" id="PTHR48104:SF30">
    <property type="entry name" value="METACASPASE-1"/>
    <property type="match status" value="1"/>
</dbReference>
<dbReference type="HOGENOM" id="CLU_1166169_0_0_1"/>
<organism evidence="5 6">
    <name type="scientific">Paxillus involutus ATCC 200175</name>
    <dbReference type="NCBI Taxonomy" id="664439"/>
    <lineage>
        <taxon>Eukaryota</taxon>
        <taxon>Fungi</taxon>
        <taxon>Dikarya</taxon>
        <taxon>Basidiomycota</taxon>
        <taxon>Agaricomycotina</taxon>
        <taxon>Agaricomycetes</taxon>
        <taxon>Agaricomycetidae</taxon>
        <taxon>Boletales</taxon>
        <taxon>Paxilineae</taxon>
        <taxon>Paxillaceae</taxon>
        <taxon>Paxillus</taxon>
    </lineage>
</organism>
<feature type="region of interest" description="Disordered" evidence="2">
    <location>
        <begin position="47"/>
        <end position="110"/>
    </location>
</feature>
<evidence type="ECO:0000256" key="1">
    <source>
        <dbReference type="ARBA" id="ARBA00009005"/>
    </source>
</evidence>
<evidence type="ECO:0000256" key="2">
    <source>
        <dbReference type="SAM" id="MobiDB-lite"/>
    </source>
</evidence>
<dbReference type="InterPro" id="IPR011600">
    <property type="entry name" value="Pept_C14_caspase"/>
</dbReference>
<sequence length="238" mass="25762">MTVHSGRRTSSTICEAKLVAVWLAFIVSILLIAIEVLRFGPPGGPGYGPPPGPPGGYNSPSGPLGGYRAPPGPPPMNPGYASGGPSPMPPTHQQSYGSQQGPGQQTQPGYFQSNRRKKALLIGINYIGQEAALQGCIEDVDRMKKFLLSRGYKEEDMVMLKDDSQDRRKRPTRQNIFDAMQWLVKDAGPNDFLFFHCMCNRALPSTKHLIPLEQTQDMVAGVYPPGNQGGEAYPPGGP</sequence>
<dbReference type="GO" id="GO:0006508">
    <property type="term" value="P:proteolysis"/>
    <property type="evidence" value="ECO:0007669"/>
    <property type="project" value="InterPro"/>
</dbReference>
<dbReference type="PANTHER" id="PTHR48104">
    <property type="entry name" value="METACASPASE-4"/>
    <property type="match status" value="1"/>
</dbReference>
<proteinExistence type="inferred from homology"/>
<dbReference type="Pfam" id="PF00656">
    <property type="entry name" value="Peptidase_C14"/>
    <property type="match status" value="1"/>
</dbReference>